<evidence type="ECO:0000313" key="12">
    <source>
        <dbReference type="Proteomes" id="UP000319498"/>
    </source>
</evidence>
<dbReference type="Pfam" id="PF00155">
    <property type="entry name" value="Aminotran_1_2"/>
    <property type="match status" value="1"/>
</dbReference>
<dbReference type="Proteomes" id="UP000319498">
    <property type="component" value="Unassembled WGS sequence"/>
</dbReference>
<feature type="domain" description="HTH gntR-type" evidence="8">
    <location>
        <begin position="12"/>
        <end position="80"/>
    </location>
</feature>
<keyword evidence="3" id="KW-0808">Transferase</keyword>
<dbReference type="EMBL" id="BJOL01000032">
    <property type="protein sequence ID" value="GED60685.1"/>
    <property type="molecule type" value="Genomic_DNA"/>
</dbReference>
<dbReference type="GO" id="GO:0003677">
    <property type="term" value="F:DNA binding"/>
    <property type="evidence" value="ECO:0007669"/>
    <property type="project" value="UniProtKB-KW"/>
</dbReference>
<evidence type="ECO:0000313" key="11">
    <source>
        <dbReference type="Proteomes" id="UP000035218"/>
    </source>
</evidence>
<dbReference type="GO" id="GO:0003700">
    <property type="term" value="F:DNA-binding transcription factor activity"/>
    <property type="evidence" value="ECO:0007669"/>
    <property type="project" value="InterPro"/>
</dbReference>
<proteinExistence type="inferred from homology"/>
<dbReference type="Gene3D" id="1.10.10.10">
    <property type="entry name" value="Winged helix-like DNA-binding domain superfamily/Winged helix DNA-binding domain"/>
    <property type="match status" value="1"/>
</dbReference>
<dbReference type="GeneID" id="87586579"/>
<dbReference type="EMBL" id="LDCN01000004">
    <property type="protein sequence ID" value="KLH98509.1"/>
    <property type="molecule type" value="Genomic_DNA"/>
</dbReference>
<dbReference type="PROSITE" id="PS50949">
    <property type="entry name" value="HTH_GNTR"/>
    <property type="match status" value="1"/>
</dbReference>
<keyword evidence="12" id="KW-1185">Reference proteome</keyword>
<dbReference type="SUPFAM" id="SSF53383">
    <property type="entry name" value="PLP-dependent transferases"/>
    <property type="match status" value="1"/>
</dbReference>
<dbReference type="InterPro" id="IPR036388">
    <property type="entry name" value="WH-like_DNA-bd_sf"/>
</dbReference>
<dbReference type="InterPro" id="IPR015421">
    <property type="entry name" value="PyrdxlP-dep_Trfase_major"/>
</dbReference>
<keyword evidence="4" id="KW-0663">Pyridoxal phosphate</keyword>
<keyword evidence="6" id="KW-0238">DNA-binding</keyword>
<dbReference type="SMART" id="SM00345">
    <property type="entry name" value="HTH_GNTR"/>
    <property type="match status" value="1"/>
</dbReference>
<keyword evidence="3" id="KW-0032">Aminotransferase</keyword>
<dbReference type="GO" id="GO:0008483">
    <property type="term" value="F:transaminase activity"/>
    <property type="evidence" value="ECO:0007669"/>
    <property type="project" value="UniProtKB-KW"/>
</dbReference>
<evidence type="ECO:0000259" key="8">
    <source>
        <dbReference type="PROSITE" id="PS50949"/>
    </source>
</evidence>
<evidence type="ECO:0000256" key="7">
    <source>
        <dbReference type="ARBA" id="ARBA00023163"/>
    </source>
</evidence>
<dbReference type="InterPro" id="IPR036390">
    <property type="entry name" value="WH_DNA-bd_sf"/>
</dbReference>
<organism evidence="10 11">
    <name type="scientific">Brevibacillus formosus</name>
    <dbReference type="NCBI Taxonomy" id="54913"/>
    <lineage>
        <taxon>Bacteria</taxon>
        <taxon>Bacillati</taxon>
        <taxon>Bacillota</taxon>
        <taxon>Bacilli</taxon>
        <taxon>Bacillales</taxon>
        <taxon>Paenibacillaceae</taxon>
        <taxon>Brevibacillus</taxon>
    </lineage>
</organism>
<dbReference type="AlphaFoldDB" id="A0A837KQN7"/>
<keyword evidence="7" id="KW-0804">Transcription</keyword>
<comment type="cofactor">
    <cofactor evidence="1">
        <name>pyridoxal 5'-phosphate</name>
        <dbReference type="ChEBI" id="CHEBI:597326"/>
    </cofactor>
</comment>
<dbReference type="InterPro" id="IPR051446">
    <property type="entry name" value="HTH_trans_reg/aminotransferase"/>
</dbReference>
<evidence type="ECO:0000256" key="5">
    <source>
        <dbReference type="ARBA" id="ARBA00023015"/>
    </source>
</evidence>
<dbReference type="RefSeq" id="WP_047070913.1">
    <property type="nucleotide sequence ID" value="NZ_BJOL01000032.1"/>
</dbReference>
<evidence type="ECO:0000256" key="1">
    <source>
        <dbReference type="ARBA" id="ARBA00001933"/>
    </source>
</evidence>
<dbReference type="PANTHER" id="PTHR46577:SF1">
    <property type="entry name" value="HTH-TYPE TRANSCRIPTIONAL REGULATORY PROTEIN GABR"/>
    <property type="match status" value="1"/>
</dbReference>
<dbReference type="InterPro" id="IPR000524">
    <property type="entry name" value="Tscrpt_reg_HTH_GntR"/>
</dbReference>
<evidence type="ECO:0000256" key="6">
    <source>
        <dbReference type="ARBA" id="ARBA00023125"/>
    </source>
</evidence>
<comment type="similarity">
    <text evidence="2">In the C-terminal section; belongs to the class-I pyridoxal-phosphate-dependent aminotransferase family.</text>
</comment>
<dbReference type="PRINTS" id="PR00035">
    <property type="entry name" value="HTHGNTR"/>
</dbReference>
<accession>A0A837KQN7</accession>
<dbReference type="CDD" id="cd07377">
    <property type="entry name" value="WHTH_GntR"/>
    <property type="match status" value="1"/>
</dbReference>
<protein>
    <submittedName>
        <fullName evidence="10">GntR family transcriptional regulator</fullName>
    </submittedName>
</protein>
<evidence type="ECO:0000256" key="2">
    <source>
        <dbReference type="ARBA" id="ARBA00005384"/>
    </source>
</evidence>
<sequence length="469" mass="54386">MKNTIFTFKDNSPKYKQIYEKFKSFIEQGDIKADEPLPSIRQLADSLHVSRNTTLMAYEQLVAEGYVRGEGRKGYFVNELEPVLFQEVRSSSTHKQTEPVPPVRIDFRADVVDQSHFPLKTWRRISNQVLTEKDSFRYGEPFGERSLREQIAAYLLQSRGVKTEPDAIIIGSSTQQMLVYLGLVLKHDFSSVIVEDPGYDGARKAFQLNGFTLETLPVYETGADFSHLEQMKSRLIYVAPSHHSPYGVSMPIQQRHALIHWAENRQGYIIEDDYDSEYRYTQQPFPALASIDSTRVIYLGNFSKCFLPGIRLSYMVLPQPLINFYKNQFAHFESPTSLLSQFAMAKFMEEGEWNRHIKRMRLVYKRKMQQFVCELRNHFKHHISIIGEQSGLYVLVKVHLERSEEWLIQQAFLHGVKVYPTSLFFIKNKTDHPIVKLGFSNLSTDEIQLGVKLLTKAWLQHDGFDSSSF</sequence>
<name>A0A837KQN7_9BACL</name>
<dbReference type="InterPro" id="IPR015424">
    <property type="entry name" value="PyrdxlP-dep_Trfase"/>
</dbReference>
<evidence type="ECO:0000256" key="3">
    <source>
        <dbReference type="ARBA" id="ARBA00022576"/>
    </source>
</evidence>
<dbReference type="Pfam" id="PF00392">
    <property type="entry name" value="GntR"/>
    <property type="match status" value="1"/>
</dbReference>
<dbReference type="CDD" id="cd00609">
    <property type="entry name" value="AAT_like"/>
    <property type="match status" value="1"/>
</dbReference>
<evidence type="ECO:0000313" key="10">
    <source>
        <dbReference type="EMBL" id="KLH98509.1"/>
    </source>
</evidence>
<evidence type="ECO:0000256" key="4">
    <source>
        <dbReference type="ARBA" id="ARBA00022898"/>
    </source>
</evidence>
<gene>
    <name evidence="10" type="ORF">AA984_16070</name>
    <name evidence="9" type="ORF">BFO01nite_48170</name>
</gene>
<dbReference type="GO" id="GO:0030170">
    <property type="term" value="F:pyridoxal phosphate binding"/>
    <property type="evidence" value="ECO:0007669"/>
    <property type="project" value="InterPro"/>
</dbReference>
<dbReference type="Gene3D" id="3.40.640.10">
    <property type="entry name" value="Type I PLP-dependent aspartate aminotransferase-like (Major domain)"/>
    <property type="match status" value="1"/>
</dbReference>
<evidence type="ECO:0000313" key="9">
    <source>
        <dbReference type="EMBL" id="GED60685.1"/>
    </source>
</evidence>
<dbReference type="SUPFAM" id="SSF46785">
    <property type="entry name" value="Winged helix' DNA-binding domain"/>
    <property type="match status" value="1"/>
</dbReference>
<dbReference type="InterPro" id="IPR004839">
    <property type="entry name" value="Aminotransferase_I/II_large"/>
</dbReference>
<dbReference type="PANTHER" id="PTHR46577">
    <property type="entry name" value="HTH-TYPE TRANSCRIPTIONAL REGULATORY PROTEIN GABR"/>
    <property type="match status" value="1"/>
</dbReference>
<dbReference type="Proteomes" id="UP000035218">
    <property type="component" value="Unassembled WGS sequence"/>
</dbReference>
<keyword evidence="5" id="KW-0805">Transcription regulation</keyword>
<comment type="caution">
    <text evidence="10">The sequence shown here is derived from an EMBL/GenBank/DDBJ whole genome shotgun (WGS) entry which is preliminary data.</text>
</comment>
<reference evidence="9 12" key="2">
    <citation type="submission" date="2019-06" db="EMBL/GenBank/DDBJ databases">
        <title>Whole genome shotgun sequence of Brevibacillus formosus NBRC 15716.</title>
        <authorList>
            <person name="Hosoyama A."/>
            <person name="Uohara A."/>
            <person name="Ohji S."/>
            <person name="Ichikawa N."/>
        </authorList>
    </citation>
    <scope>NUCLEOTIDE SEQUENCE [LARGE SCALE GENOMIC DNA]</scope>
    <source>
        <strain evidence="9 12">NBRC 15716</strain>
    </source>
</reference>
<reference evidence="10 11" key="1">
    <citation type="submission" date="2015-05" db="EMBL/GenBank/DDBJ databases">
        <title>Genome sequencing project for genomic taxonomy and phylogenomics of Bacillus-like bacteria.</title>
        <authorList>
            <person name="Liu B."/>
            <person name="Wang J."/>
            <person name="Zhu Y."/>
            <person name="Liu G."/>
            <person name="Chen Q."/>
            <person name="Chen Z."/>
            <person name="Lan J."/>
            <person name="Che J."/>
            <person name="Ge C."/>
            <person name="Shi H."/>
            <person name="Pan Z."/>
            <person name="Liu X."/>
        </authorList>
    </citation>
    <scope>NUCLEOTIDE SEQUENCE [LARGE SCALE GENOMIC DNA]</scope>
    <source>
        <strain evidence="10 11">DSM 9885</strain>
    </source>
</reference>
<dbReference type="OrthoDB" id="9808770at2"/>